<accession>A0AAJ5BHU8</accession>
<organism evidence="1 2">
    <name type="scientific">Pragia fontium DSM 5563 = ATCC 49100</name>
    <dbReference type="NCBI Taxonomy" id="1122977"/>
    <lineage>
        <taxon>Bacteria</taxon>
        <taxon>Pseudomonadati</taxon>
        <taxon>Pseudomonadota</taxon>
        <taxon>Gammaproteobacteria</taxon>
        <taxon>Enterobacterales</taxon>
        <taxon>Budviciaceae</taxon>
        <taxon>Pragia</taxon>
    </lineage>
</organism>
<reference evidence="1 2" key="1">
    <citation type="submission" date="2016-10" db="EMBL/GenBank/DDBJ databases">
        <authorList>
            <person name="Varghese N."/>
            <person name="Submissions S."/>
        </authorList>
    </citation>
    <scope>NUCLEOTIDE SEQUENCE [LARGE SCALE GENOMIC DNA]</scope>
    <source>
        <strain evidence="1 2">DSM 5563</strain>
    </source>
</reference>
<evidence type="ECO:0000313" key="1">
    <source>
        <dbReference type="EMBL" id="SFD11022.1"/>
    </source>
</evidence>
<dbReference type="RefSeq" id="WP_126467717.1">
    <property type="nucleotide sequence ID" value="NZ_FOLW01000008.1"/>
</dbReference>
<gene>
    <name evidence="1" type="ORF">SAMN02745723_10825</name>
</gene>
<proteinExistence type="predicted"/>
<dbReference type="EMBL" id="FOLW01000008">
    <property type="protein sequence ID" value="SFD11022.1"/>
    <property type="molecule type" value="Genomic_DNA"/>
</dbReference>
<dbReference type="AlphaFoldDB" id="A0AAJ5BHU8"/>
<evidence type="ECO:0000313" key="2">
    <source>
        <dbReference type="Proteomes" id="UP000226420"/>
    </source>
</evidence>
<dbReference type="Proteomes" id="UP000226420">
    <property type="component" value="Unassembled WGS sequence"/>
</dbReference>
<protein>
    <submittedName>
        <fullName evidence="1">Uncharacterized protein</fullName>
    </submittedName>
</protein>
<name>A0AAJ5BHU8_9GAMM</name>
<sequence length="70" mass="7674">MKDSILKPPLCVGNQYRRSDYGAPQALNSASRCYIPLISSRLSCCSPAASLLYVVSRQQVESTGEHGHVY</sequence>
<comment type="caution">
    <text evidence="1">The sequence shown here is derived from an EMBL/GenBank/DDBJ whole genome shotgun (WGS) entry which is preliminary data.</text>
</comment>